<proteinExistence type="predicted"/>
<name>A0A1Y6KZU6_9GAMM</name>
<evidence type="ECO:0000313" key="3">
    <source>
        <dbReference type="Proteomes" id="UP000196485"/>
    </source>
</evidence>
<keyword evidence="1" id="KW-1133">Transmembrane helix</keyword>
<keyword evidence="1" id="KW-0812">Transmembrane</keyword>
<evidence type="ECO:0000313" key="2">
    <source>
        <dbReference type="EMBL" id="SMY16886.1"/>
    </source>
</evidence>
<sequence length="69" mass="7832">MKNSMLYIVMLFISPSSWAHSGHYIAQKSHTHLFIVETEHSFLSNSHLLILSVLLIIVISGSVYAYVKK</sequence>
<keyword evidence="3" id="KW-1185">Reference proteome</keyword>
<gene>
    <name evidence="2" type="ORF">PAQU9191_02126</name>
</gene>
<organism evidence="2 3">
    <name type="scientific">Photobacterium aquimaris</name>
    <dbReference type="NCBI Taxonomy" id="512643"/>
    <lineage>
        <taxon>Bacteria</taxon>
        <taxon>Pseudomonadati</taxon>
        <taxon>Pseudomonadota</taxon>
        <taxon>Gammaproteobacteria</taxon>
        <taxon>Vibrionales</taxon>
        <taxon>Vibrionaceae</taxon>
        <taxon>Photobacterium</taxon>
    </lineage>
</organism>
<reference evidence="3" key="1">
    <citation type="submission" date="2017-06" db="EMBL/GenBank/DDBJ databases">
        <authorList>
            <person name="Rodrigo-Torres L."/>
            <person name="Arahal R. D."/>
            <person name="Lucena T."/>
        </authorList>
    </citation>
    <scope>NUCLEOTIDE SEQUENCE [LARGE SCALE GENOMIC DNA]</scope>
    <source>
        <strain evidence="3">type strain: CECT 9192</strain>
    </source>
</reference>
<keyword evidence="1" id="KW-0472">Membrane</keyword>
<dbReference type="EMBL" id="FYAH01000003">
    <property type="protein sequence ID" value="SMY16886.1"/>
    <property type="molecule type" value="Genomic_DNA"/>
</dbReference>
<feature type="transmembrane region" description="Helical" evidence="1">
    <location>
        <begin position="45"/>
        <end position="67"/>
    </location>
</feature>
<protein>
    <submittedName>
        <fullName evidence="2">Uncharacterized protein</fullName>
    </submittedName>
</protein>
<accession>A0A1Y6KZU6</accession>
<dbReference type="Proteomes" id="UP000196485">
    <property type="component" value="Unassembled WGS sequence"/>
</dbReference>
<evidence type="ECO:0000256" key="1">
    <source>
        <dbReference type="SAM" id="Phobius"/>
    </source>
</evidence>
<dbReference type="AlphaFoldDB" id="A0A1Y6KZU6"/>